<dbReference type="EMBL" id="CP023691">
    <property type="protein sequence ID" value="QEV56488.1"/>
    <property type="molecule type" value="Genomic_DNA"/>
</dbReference>
<dbReference type="Proteomes" id="UP000325458">
    <property type="component" value="Chromosome"/>
</dbReference>
<dbReference type="SUPFAM" id="SSF50969">
    <property type="entry name" value="YVTN repeat-like/Quinoprotein amine dehydrogenase"/>
    <property type="match status" value="1"/>
</dbReference>
<evidence type="ECO:0000313" key="3">
    <source>
        <dbReference type="Proteomes" id="UP000325458"/>
    </source>
</evidence>
<dbReference type="InterPro" id="IPR011044">
    <property type="entry name" value="Quino_amine_DH_bsu"/>
</dbReference>
<dbReference type="Pfam" id="PF00400">
    <property type="entry name" value="WD40"/>
    <property type="match status" value="1"/>
</dbReference>
<evidence type="ECO:0000256" key="1">
    <source>
        <dbReference type="PROSITE-ProRule" id="PRU00221"/>
    </source>
</evidence>
<sequence>MLVLALIATGVAFWQRQTAVTAQHTAITAQHRAQSRQLAAQSDALLKSDPDLASLLAVHAHHTSPTAEAAASLYRAAALPLRSRLAISSVADSIAFSPDGKILATGSGDGTMRLWNPAVPNEVEAIKHICRVLHRDFTDEERSAYLRGQATAPVCPATPAH</sequence>
<organism evidence="2 3">
    <name type="scientific">Streptomyces platensis</name>
    <dbReference type="NCBI Taxonomy" id="58346"/>
    <lineage>
        <taxon>Bacteria</taxon>
        <taxon>Bacillati</taxon>
        <taxon>Actinomycetota</taxon>
        <taxon>Actinomycetes</taxon>
        <taxon>Kitasatosporales</taxon>
        <taxon>Streptomycetaceae</taxon>
        <taxon>Streptomyces</taxon>
    </lineage>
</organism>
<dbReference type="AlphaFoldDB" id="A0AAE6NPQ6"/>
<dbReference type="InterPro" id="IPR001680">
    <property type="entry name" value="WD40_rpt"/>
</dbReference>
<keyword evidence="1" id="KW-0853">WD repeat</keyword>
<protein>
    <recommendedName>
        <fullName evidence="4">WD domain, G-beta repeat</fullName>
    </recommendedName>
</protein>
<dbReference type="SMART" id="SM00320">
    <property type="entry name" value="WD40"/>
    <property type="match status" value="1"/>
</dbReference>
<feature type="repeat" description="WD" evidence="1">
    <location>
        <begin position="93"/>
        <end position="116"/>
    </location>
</feature>
<proteinExistence type="predicted"/>
<dbReference type="Gene3D" id="2.130.10.10">
    <property type="entry name" value="YVTN repeat-like/Quinoprotein amine dehydrogenase"/>
    <property type="match status" value="1"/>
</dbReference>
<dbReference type="InterPro" id="IPR015943">
    <property type="entry name" value="WD40/YVTN_repeat-like_dom_sf"/>
</dbReference>
<evidence type="ECO:0000313" key="2">
    <source>
        <dbReference type="EMBL" id="QEV56488.1"/>
    </source>
</evidence>
<dbReference type="PROSITE" id="PS50294">
    <property type="entry name" value="WD_REPEATS_REGION"/>
    <property type="match status" value="1"/>
</dbReference>
<accession>A0AAE6NPQ6</accession>
<gene>
    <name evidence="2" type="ORF">CP981_37275</name>
</gene>
<name>A0AAE6NPQ6_STRPT</name>
<evidence type="ECO:0008006" key="4">
    <source>
        <dbReference type="Google" id="ProtNLM"/>
    </source>
</evidence>
<dbReference type="PROSITE" id="PS50082">
    <property type="entry name" value="WD_REPEATS_2"/>
    <property type="match status" value="1"/>
</dbReference>
<dbReference type="KEGG" id="spla:CP981_37275"/>
<reference evidence="2 3" key="1">
    <citation type="submission" date="2017-09" db="EMBL/GenBank/DDBJ databases">
        <authorList>
            <person name="Lee N."/>
            <person name="Cho B.-K."/>
        </authorList>
    </citation>
    <scope>NUCLEOTIDE SEQUENCE [LARGE SCALE GENOMIC DNA]</scope>
    <source>
        <strain evidence="2 3">ATCC 23948</strain>
    </source>
</reference>